<proteinExistence type="predicted"/>
<dbReference type="EMBL" id="BK014814">
    <property type="protein sequence ID" value="DAD76942.1"/>
    <property type="molecule type" value="Genomic_DNA"/>
</dbReference>
<sequence>MSKRYVKRVSEIQAIQYNGNNAIEVVEFVGDVIGIDWYEKASLEITTDNEVIECFEGDYVVKDHKDKIKVYEANEFEKNYSEVEDD</sequence>
<reference evidence="1" key="1">
    <citation type="journal article" date="2021" name="Proc. Natl. Acad. Sci. U.S.A.">
        <title>A Catalog of Tens of Thousands of Viruses from Human Metagenomes Reveals Hidden Associations with Chronic Diseases.</title>
        <authorList>
            <person name="Tisza M.J."/>
            <person name="Buck C.B."/>
        </authorList>
    </citation>
    <scope>NUCLEOTIDE SEQUENCE</scope>
    <source>
        <strain evidence="1">CtnYE48</strain>
    </source>
</reference>
<protein>
    <submittedName>
        <fullName evidence="1">PGDYG protein</fullName>
    </submittedName>
</protein>
<organism evidence="1">
    <name type="scientific">Podoviridae sp. ctnYE48</name>
    <dbReference type="NCBI Taxonomy" id="2826576"/>
    <lineage>
        <taxon>Viruses</taxon>
        <taxon>Duplodnaviria</taxon>
        <taxon>Heunggongvirae</taxon>
        <taxon>Uroviricota</taxon>
        <taxon>Caudoviricetes</taxon>
    </lineage>
</organism>
<name>A0A8S5M419_9CAUD</name>
<evidence type="ECO:0000313" key="1">
    <source>
        <dbReference type="EMBL" id="DAD76942.1"/>
    </source>
</evidence>
<accession>A0A8S5M419</accession>